<dbReference type="Pfam" id="PF01584">
    <property type="entry name" value="CheW"/>
    <property type="match status" value="1"/>
</dbReference>
<feature type="compositionally biased region" description="Basic residues" evidence="1">
    <location>
        <begin position="19"/>
        <end position="43"/>
    </location>
</feature>
<evidence type="ECO:0000313" key="3">
    <source>
        <dbReference type="EMBL" id="PPE71168.1"/>
    </source>
</evidence>
<dbReference type="Proteomes" id="UP000239406">
    <property type="component" value="Unassembled WGS sequence"/>
</dbReference>
<dbReference type="GO" id="GO:0007165">
    <property type="term" value="P:signal transduction"/>
    <property type="evidence" value="ECO:0007669"/>
    <property type="project" value="InterPro"/>
</dbReference>
<proteinExistence type="predicted"/>
<gene>
    <name evidence="3" type="ORF">C1702_03630</name>
</gene>
<comment type="caution">
    <text evidence="3">The sequence shown here is derived from an EMBL/GenBank/DDBJ whole genome shotgun (WGS) entry which is preliminary data.</text>
</comment>
<dbReference type="AlphaFoldDB" id="A0A2S5T8G6"/>
<dbReference type="GO" id="GO:0006935">
    <property type="term" value="P:chemotaxis"/>
    <property type="evidence" value="ECO:0007669"/>
    <property type="project" value="InterPro"/>
</dbReference>
<dbReference type="PROSITE" id="PS50851">
    <property type="entry name" value="CHEW"/>
    <property type="match status" value="1"/>
</dbReference>
<dbReference type="InterPro" id="IPR002545">
    <property type="entry name" value="CheW-lke_dom"/>
</dbReference>
<accession>A0A2S5T8G6</accession>
<feature type="domain" description="CheW-like" evidence="2">
    <location>
        <begin position="100"/>
        <end position="239"/>
    </location>
</feature>
<evidence type="ECO:0000256" key="1">
    <source>
        <dbReference type="SAM" id="MobiDB-lite"/>
    </source>
</evidence>
<feature type="region of interest" description="Disordered" evidence="1">
    <location>
        <begin position="1"/>
        <end position="50"/>
    </location>
</feature>
<dbReference type="InterPro" id="IPR036061">
    <property type="entry name" value="CheW-like_dom_sf"/>
</dbReference>
<name>A0A2S5T8G6_9BURK</name>
<dbReference type="SUPFAM" id="SSF50341">
    <property type="entry name" value="CheW-like"/>
    <property type="match status" value="1"/>
</dbReference>
<dbReference type="Gene3D" id="2.40.50.180">
    <property type="entry name" value="CheA-289, Domain 4"/>
    <property type="match status" value="1"/>
</dbReference>
<sequence>MRRLPHQAAGRGRAGARDRRARRGVPARLREHRRQCGHRHAPGRRGLSVAAAPCRRPALAASACPYTAGHPSRRTDAVDPTVPPPASDRPPADAAPEPPAPLAQAVQCGPWALAFPFSWARSIVEEFELTEVPHAPAWLLGAANVDGKVVPVIDLARYLDPQAPGVPDAERRLLVGGAGEDAAGFVFSGRPVLVRPLPRLPAPGVPAALAEFVTGAAAGDDGRGWALVDAPALLEALSAELALA</sequence>
<organism evidence="3 4">
    <name type="scientific">Caldimonas thermodepolymerans</name>
    <dbReference type="NCBI Taxonomy" id="215580"/>
    <lineage>
        <taxon>Bacteria</taxon>
        <taxon>Pseudomonadati</taxon>
        <taxon>Pseudomonadota</taxon>
        <taxon>Betaproteobacteria</taxon>
        <taxon>Burkholderiales</taxon>
        <taxon>Sphaerotilaceae</taxon>
        <taxon>Caldimonas</taxon>
    </lineage>
</organism>
<evidence type="ECO:0000259" key="2">
    <source>
        <dbReference type="PROSITE" id="PS50851"/>
    </source>
</evidence>
<protein>
    <recommendedName>
        <fullName evidence="2">CheW-like domain-containing protein</fullName>
    </recommendedName>
</protein>
<feature type="region of interest" description="Disordered" evidence="1">
    <location>
        <begin position="65"/>
        <end position="102"/>
    </location>
</feature>
<evidence type="ECO:0000313" key="4">
    <source>
        <dbReference type="Proteomes" id="UP000239406"/>
    </source>
</evidence>
<dbReference type="EMBL" id="PSNY01000003">
    <property type="protein sequence ID" value="PPE71168.1"/>
    <property type="molecule type" value="Genomic_DNA"/>
</dbReference>
<reference evidence="3 4" key="1">
    <citation type="submission" date="2018-02" db="EMBL/GenBank/DDBJ databases">
        <title>Reclassifiation of [Polyangium] brachysporum DSM 7029 as Guopingzhaonella breviflexa gen. nov., sp. nov., a member of the family Comamonadaceae.</title>
        <authorList>
            <person name="Tang B."/>
        </authorList>
    </citation>
    <scope>NUCLEOTIDE SEQUENCE [LARGE SCALE GENOMIC DNA]</scope>
    <source>
        <strain evidence="3 4">DSM 15344</strain>
    </source>
</reference>
<keyword evidence="4" id="KW-1185">Reference proteome</keyword>
<dbReference type="SMART" id="SM00260">
    <property type="entry name" value="CheW"/>
    <property type="match status" value="1"/>
</dbReference>